<dbReference type="PANTHER" id="PTHR30522">
    <property type="entry name" value="NUCLEOSIDE TRIPHOSPHATE PYROPHOSPHOHYDROLASE"/>
    <property type="match status" value="1"/>
</dbReference>
<feature type="domain" description="NTP pyrophosphohydrolase MazG-like" evidence="6">
    <location>
        <begin position="54"/>
        <end position="127"/>
    </location>
</feature>
<sequence>MPTHPDDSPRNGSPRNDSIYDAQYREPKAHTERYADLASIVRQLRQDCPWDREQTHVSVKHLLIEEAYEVVEAIESGDPTALQQELGDVLLHVLFHSTIAEEAGRFTVQDVIDAEIDKLVRRHPHVFGDLETDDPDAVLANWERIKQQESNHEDADDALKSALDGVPAQLPSLLRAFRMQEKAAGVGFDFPNPQATWAKVEEELAEFEEADASDDDKARAQEFGDLLFALVNYARQVGINPENALRGTNARFQERFQYIEAQLHANDQSWDDVSLAEADTLWDEAKTALRSPSASNAS</sequence>
<dbReference type="EC" id="3.6.1.8" evidence="3"/>
<keyword evidence="7" id="KW-0378">Hydrolase</keyword>
<evidence type="ECO:0000256" key="1">
    <source>
        <dbReference type="ARBA" id="ARBA00052141"/>
    </source>
</evidence>
<keyword evidence="8" id="KW-1185">Reference proteome</keyword>
<comment type="similarity">
    <text evidence="2">Belongs to the nucleoside triphosphate pyrophosphohydrolase family.</text>
</comment>
<proteinExistence type="inferred from homology"/>
<protein>
    <recommendedName>
        <fullName evidence="4">Nucleoside triphosphate pyrophosphohydrolase</fullName>
        <ecNumber evidence="3">3.6.1.8</ecNumber>
    </recommendedName>
</protein>
<evidence type="ECO:0000256" key="3">
    <source>
        <dbReference type="ARBA" id="ARBA00066372"/>
    </source>
</evidence>
<comment type="caution">
    <text evidence="7">The sequence shown here is derived from an EMBL/GenBank/DDBJ whole genome shotgun (WGS) entry which is preliminary data.</text>
</comment>
<dbReference type="FunFam" id="1.10.287.1080:FF:000003">
    <property type="entry name" value="Nucleoside triphosphate pyrophosphohydrolase"/>
    <property type="match status" value="1"/>
</dbReference>
<comment type="catalytic activity">
    <reaction evidence="1">
        <text>ATP + H2O = AMP + diphosphate + H(+)</text>
        <dbReference type="Rhea" id="RHEA:14245"/>
        <dbReference type="ChEBI" id="CHEBI:15377"/>
        <dbReference type="ChEBI" id="CHEBI:15378"/>
        <dbReference type="ChEBI" id="CHEBI:30616"/>
        <dbReference type="ChEBI" id="CHEBI:33019"/>
        <dbReference type="ChEBI" id="CHEBI:456215"/>
        <dbReference type="EC" id="3.6.1.8"/>
    </reaction>
</comment>
<name>A0A2H3NLX4_9BACT</name>
<dbReference type="Proteomes" id="UP000221024">
    <property type="component" value="Unassembled WGS sequence"/>
</dbReference>
<dbReference type="SUPFAM" id="SSF101386">
    <property type="entry name" value="all-alpha NTP pyrophosphatases"/>
    <property type="match status" value="2"/>
</dbReference>
<dbReference type="EMBL" id="PDEP01000013">
    <property type="protein sequence ID" value="PEN05572.1"/>
    <property type="molecule type" value="Genomic_DNA"/>
</dbReference>
<feature type="region of interest" description="Disordered" evidence="5">
    <location>
        <begin position="1"/>
        <end position="26"/>
    </location>
</feature>
<dbReference type="InterPro" id="IPR011551">
    <property type="entry name" value="NTP_PyrPHydrolase_MazG"/>
</dbReference>
<dbReference type="GO" id="GO:0047693">
    <property type="term" value="F:ATP diphosphatase activity"/>
    <property type="evidence" value="ECO:0007669"/>
    <property type="project" value="UniProtKB-EC"/>
</dbReference>
<dbReference type="OrthoDB" id="9808939at2"/>
<dbReference type="InterPro" id="IPR048011">
    <property type="entry name" value="NTP-PPase_MazG-like_C"/>
</dbReference>
<dbReference type="GO" id="GO:0046061">
    <property type="term" value="P:dATP catabolic process"/>
    <property type="evidence" value="ECO:0007669"/>
    <property type="project" value="TreeGrafter"/>
</dbReference>
<dbReference type="CDD" id="cd11528">
    <property type="entry name" value="NTP-PPase_MazG_Nterm"/>
    <property type="match status" value="1"/>
</dbReference>
<dbReference type="FunFam" id="1.10.287.1080:FF:000001">
    <property type="entry name" value="Nucleoside triphosphate pyrophosphohydrolase"/>
    <property type="match status" value="1"/>
</dbReference>
<dbReference type="GO" id="GO:0046047">
    <property type="term" value="P:TTP catabolic process"/>
    <property type="evidence" value="ECO:0007669"/>
    <property type="project" value="TreeGrafter"/>
</dbReference>
<accession>A0A2H3NLX4</accession>
<dbReference type="InterPro" id="IPR048015">
    <property type="entry name" value="NTP-PPase_MazG-like_N"/>
</dbReference>
<evidence type="ECO:0000256" key="4">
    <source>
        <dbReference type="ARBA" id="ARBA00074799"/>
    </source>
</evidence>
<dbReference type="InterPro" id="IPR004518">
    <property type="entry name" value="MazG-like_dom"/>
</dbReference>
<reference evidence="7 8" key="1">
    <citation type="submission" date="2017-10" db="EMBL/GenBank/DDBJ databases">
        <title>Draft genome of Longimonas halophila.</title>
        <authorList>
            <person name="Goh K.M."/>
            <person name="Shamsir M.S."/>
            <person name="Lim S.W."/>
        </authorList>
    </citation>
    <scope>NUCLEOTIDE SEQUENCE [LARGE SCALE GENOMIC DNA]</scope>
    <source>
        <strain evidence="7 8">KCTC 42399</strain>
    </source>
</reference>
<evidence type="ECO:0000256" key="5">
    <source>
        <dbReference type="SAM" id="MobiDB-lite"/>
    </source>
</evidence>
<dbReference type="GO" id="GO:0046081">
    <property type="term" value="P:dUTP catabolic process"/>
    <property type="evidence" value="ECO:0007669"/>
    <property type="project" value="TreeGrafter"/>
</dbReference>
<dbReference type="GO" id="GO:0006203">
    <property type="term" value="P:dGTP catabolic process"/>
    <property type="evidence" value="ECO:0007669"/>
    <property type="project" value="TreeGrafter"/>
</dbReference>
<dbReference type="PANTHER" id="PTHR30522:SF0">
    <property type="entry name" value="NUCLEOSIDE TRIPHOSPHATE PYROPHOSPHOHYDROLASE"/>
    <property type="match status" value="1"/>
</dbReference>
<evidence type="ECO:0000313" key="8">
    <source>
        <dbReference type="Proteomes" id="UP000221024"/>
    </source>
</evidence>
<dbReference type="RefSeq" id="WP_098062983.1">
    <property type="nucleotide sequence ID" value="NZ_PDEP01000013.1"/>
</dbReference>
<organism evidence="7 8">
    <name type="scientific">Longimonas halophila</name>
    <dbReference type="NCBI Taxonomy" id="1469170"/>
    <lineage>
        <taxon>Bacteria</taxon>
        <taxon>Pseudomonadati</taxon>
        <taxon>Rhodothermota</taxon>
        <taxon>Rhodothermia</taxon>
        <taxon>Rhodothermales</taxon>
        <taxon>Salisaetaceae</taxon>
        <taxon>Longimonas</taxon>
    </lineage>
</organism>
<dbReference type="InterPro" id="IPR021130">
    <property type="entry name" value="PRib-ATP_PPHydrolase-like"/>
</dbReference>
<dbReference type="Gene3D" id="1.10.287.1080">
    <property type="entry name" value="MazG-like"/>
    <property type="match status" value="2"/>
</dbReference>
<dbReference type="GO" id="GO:0046052">
    <property type="term" value="P:UTP catabolic process"/>
    <property type="evidence" value="ECO:0007669"/>
    <property type="project" value="TreeGrafter"/>
</dbReference>
<dbReference type="NCBIfam" id="TIGR00444">
    <property type="entry name" value="mazG"/>
    <property type="match status" value="1"/>
</dbReference>
<dbReference type="CDD" id="cd11529">
    <property type="entry name" value="NTP-PPase_MazG_Cterm"/>
    <property type="match status" value="1"/>
</dbReference>
<evidence type="ECO:0000256" key="2">
    <source>
        <dbReference type="ARBA" id="ARBA00061115"/>
    </source>
</evidence>
<dbReference type="GO" id="GO:0046076">
    <property type="term" value="P:dTTP catabolic process"/>
    <property type="evidence" value="ECO:0007669"/>
    <property type="project" value="TreeGrafter"/>
</dbReference>
<dbReference type="AlphaFoldDB" id="A0A2H3NLX4"/>
<dbReference type="NCBIfam" id="NF007113">
    <property type="entry name" value="PRK09562.1"/>
    <property type="match status" value="1"/>
</dbReference>
<evidence type="ECO:0000259" key="6">
    <source>
        <dbReference type="Pfam" id="PF03819"/>
    </source>
</evidence>
<gene>
    <name evidence="7" type="ORF">CRI93_12545</name>
</gene>
<dbReference type="Pfam" id="PF03819">
    <property type="entry name" value="MazG"/>
    <property type="match status" value="1"/>
</dbReference>
<evidence type="ECO:0000313" key="7">
    <source>
        <dbReference type="EMBL" id="PEN05572.1"/>
    </source>
</evidence>
<dbReference type="GO" id="GO:0006950">
    <property type="term" value="P:response to stress"/>
    <property type="evidence" value="ECO:0007669"/>
    <property type="project" value="UniProtKB-ARBA"/>
</dbReference>
<dbReference type="Pfam" id="PF01503">
    <property type="entry name" value="PRA-PH"/>
    <property type="match status" value="1"/>
</dbReference>